<gene>
    <name evidence="5" type="ORF">PDE001_LOCUS7115</name>
</gene>
<feature type="transmembrane region" description="Helical" evidence="2">
    <location>
        <begin position="503"/>
        <end position="522"/>
    </location>
</feature>
<accession>A0AAV0UQD3</accession>
<keyword evidence="2" id="KW-0812">Transmembrane</keyword>
<proteinExistence type="predicted"/>
<dbReference type="Gene3D" id="2.100.10.30">
    <property type="entry name" value="Jacalin-like lectin domain"/>
    <property type="match status" value="1"/>
</dbReference>
<keyword evidence="6" id="KW-1185">Reference proteome</keyword>
<evidence type="ECO:0000256" key="2">
    <source>
        <dbReference type="SAM" id="Phobius"/>
    </source>
</evidence>
<keyword evidence="3" id="KW-0732">Signal</keyword>
<feature type="transmembrane region" description="Helical" evidence="2">
    <location>
        <begin position="464"/>
        <end position="483"/>
    </location>
</feature>
<dbReference type="CDD" id="cd00064">
    <property type="entry name" value="FU"/>
    <property type="match status" value="1"/>
</dbReference>
<protein>
    <recommendedName>
        <fullName evidence="4">Jacalin-type lectin domain-containing protein</fullName>
    </recommendedName>
</protein>
<dbReference type="EMBL" id="CANTFM010001415">
    <property type="protein sequence ID" value="CAI5739156.1"/>
    <property type="molecule type" value="Genomic_DNA"/>
</dbReference>
<dbReference type="InterPro" id="IPR036404">
    <property type="entry name" value="Jacalin-like_lectin_dom_sf"/>
</dbReference>
<feature type="region of interest" description="Disordered" evidence="1">
    <location>
        <begin position="82"/>
        <end position="145"/>
    </location>
</feature>
<dbReference type="InterPro" id="IPR001229">
    <property type="entry name" value="Jacalin-like_lectin_dom"/>
</dbReference>
<evidence type="ECO:0000256" key="1">
    <source>
        <dbReference type="SAM" id="MobiDB-lite"/>
    </source>
</evidence>
<name>A0AAV0UQD3_9STRA</name>
<evidence type="ECO:0000256" key="3">
    <source>
        <dbReference type="SAM" id="SignalP"/>
    </source>
</evidence>
<keyword evidence="2" id="KW-0472">Membrane</keyword>
<dbReference type="AlphaFoldDB" id="A0AAV0UQD3"/>
<feature type="compositionally biased region" description="Low complexity" evidence="1">
    <location>
        <begin position="82"/>
        <end position="100"/>
    </location>
</feature>
<feature type="signal peptide" evidence="3">
    <location>
        <begin position="1"/>
        <end position="25"/>
    </location>
</feature>
<feature type="region of interest" description="Disordered" evidence="1">
    <location>
        <begin position="37"/>
        <end position="63"/>
    </location>
</feature>
<dbReference type="InterPro" id="IPR006212">
    <property type="entry name" value="Furin_repeat"/>
</dbReference>
<reference evidence="5" key="1">
    <citation type="submission" date="2022-12" db="EMBL/GenBank/DDBJ databases">
        <authorList>
            <person name="Webb A."/>
        </authorList>
    </citation>
    <scope>NUCLEOTIDE SEQUENCE</scope>
    <source>
        <strain evidence="5">Pd1</strain>
    </source>
</reference>
<sequence length="855" mass="92696">MVLQAVKWAVHAALLLQVLQYSASANGIDIGFETLEREQEERSNNDLAAVPPGPFNPRPSTENMIRGHEKYLTKMKADISPYSSESGSTASASLSATPASKKSDDNITSRSGGSSENEGDDLSDLLSGLTGSEGEDSELSKMLGGSGSTASFEDFVSSMGPNVMGGLGALFGMADPTLPQNITVDDEDIIYGEVYGSKEHGDAFSDINNLKFGQFIVNITIRGADRVDQFGIMPMTQETVGNLIHGGTGGGLAYVEPDINKISGNIIDSIEVHWEKHNGKTCIFYLEVIVGDGQKLSAGRKTTNSSIIKPPNGFEIGGFHGRATSSGIYGIGAIFMKKGVQNVAVTDVMSVPETGSPTIYHYRSTIRNWVGPVEVGEDGGCYMKRHNVNHENVCPSGYRQDDGKCITQCPLNYPVDCFLECIPQNSDCGQAVAAKVVAVVAAALNIATLNMFGTLMAQFKAANFFVRCAAAVFNAVRSLVFYLRYTQITIPHSNIEKLFDLSFRMQIVILDLPMAVCACLGLKIPNNLMFPVIIVTIVSAIVMMAVMVGEILFHSRDNVLMMMRESGAMNGSLLSRDVLELDDFLNKQNTTCGFEIQTLTNRVIGKVNEIRVATPNADEDDVRVEVSKSPIMTEDVPIITNHCMGEVWTNHTGASAYTTRRILRKSLGLIIEQLIKDGTTDMAKNMVKKEKAVKYSNLGLFFLSMLDPTGIAWMASEFVQPICGPTEFLGEIDDGHLHEALGLTTIDAAFEGSYGIWKKKGDGSVNVHFESFDKYDVDVVIYSGGEKINEVKVPAGGKVTWKATVNDLEDKTLYMDRWRPGLFGLPGSGGGSLLLWVPRSSLGGYLILHARVNVS</sequence>
<evidence type="ECO:0000259" key="4">
    <source>
        <dbReference type="Pfam" id="PF01419"/>
    </source>
</evidence>
<feature type="transmembrane region" description="Helical" evidence="2">
    <location>
        <begin position="529"/>
        <end position="553"/>
    </location>
</feature>
<dbReference type="Pfam" id="PF01419">
    <property type="entry name" value="Jacalin"/>
    <property type="match status" value="1"/>
</dbReference>
<feature type="domain" description="Jacalin-type lectin" evidence="4">
    <location>
        <begin position="199"/>
        <end position="333"/>
    </location>
</feature>
<organism evidence="5 6">
    <name type="scientific">Peronospora destructor</name>
    <dbReference type="NCBI Taxonomy" id="86335"/>
    <lineage>
        <taxon>Eukaryota</taxon>
        <taxon>Sar</taxon>
        <taxon>Stramenopiles</taxon>
        <taxon>Oomycota</taxon>
        <taxon>Peronosporomycetes</taxon>
        <taxon>Peronosporales</taxon>
        <taxon>Peronosporaceae</taxon>
        <taxon>Peronospora</taxon>
    </lineage>
</organism>
<evidence type="ECO:0000313" key="5">
    <source>
        <dbReference type="EMBL" id="CAI5739156.1"/>
    </source>
</evidence>
<comment type="caution">
    <text evidence="5">The sequence shown here is derived from an EMBL/GenBank/DDBJ whole genome shotgun (WGS) entry which is preliminary data.</text>
</comment>
<feature type="chain" id="PRO_5043751489" description="Jacalin-type lectin domain-containing protein" evidence="3">
    <location>
        <begin position="26"/>
        <end position="855"/>
    </location>
</feature>
<keyword evidence="2" id="KW-1133">Transmembrane helix</keyword>
<dbReference type="Proteomes" id="UP001162029">
    <property type="component" value="Unassembled WGS sequence"/>
</dbReference>
<evidence type="ECO:0000313" key="6">
    <source>
        <dbReference type="Proteomes" id="UP001162029"/>
    </source>
</evidence>
<dbReference type="SUPFAM" id="SSF51101">
    <property type="entry name" value="Mannose-binding lectins"/>
    <property type="match status" value="1"/>
</dbReference>
<feature type="transmembrane region" description="Helical" evidence="2">
    <location>
        <begin position="432"/>
        <end position="452"/>
    </location>
</feature>